<dbReference type="EMBL" id="MSFO01000003">
    <property type="protein sequence ID" value="PLB51146.1"/>
    <property type="molecule type" value="Genomic_DNA"/>
</dbReference>
<proteinExistence type="predicted"/>
<evidence type="ECO:0000313" key="5">
    <source>
        <dbReference type="Proteomes" id="UP000234275"/>
    </source>
</evidence>
<evidence type="ECO:0000256" key="1">
    <source>
        <dbReference type="ARBA" id="ARBA00022857"/>
    </source>
</evidence>
<dbReference type="PANTHER" id="PTHR47706">
    <property type="entry name" value="NMRA-LIKE FAMILY PROTEIN"/>
    <property type="match status" value="1"/>
</dbReference>
<dbReference type="Gene3D" id="3.40.50.720">
    <property type="entry name" value="NAD(P)-binding Rossmann-like Domain"/>
    <property type="match status" value="1"/>
</dbReference>
<feature type="domain" description="NmrA-like" evidence="3">
    <location>
        <begin position="6"/>
        <end position="228"/>
    </location>
</feature>
<dbReference type="VEuPathDB" id="FungiDB:P170DRAFT_509178"/>
<dbReference type="Gene3D" id="3.90.25.10">
    <property type="entry name" value="UDP-galactose 4-epimerase, domain 1"/>
    <property type="match status" value="1"/>
</dbReference>
<dbReference type="RefSeq" id="XP_024706448.1">
    <property type="nucleotide sequence ID" value="XM_024854647.1"/>
</dbReference>
<dbReference type="InterPro" id="IPR051609">
    <property type="entry name" value="NmrA/Isoflavone_reductase-like"/>
</dbReference>
<dbReference type="Proteomes" id="UP000234275">
    <property type="component" value="Unassembled WGS sequence"/>
</dbReference>
<protein>
    <submittedName>
        <fullName evidence="4">NAD(P)-binding protein</fullName>
    </submittedName>
</protein>
<keyword evidence="2" id="KW-0560">Oxidoreductase</keyword>
<dbReference type="InterPro" id="IPR008030">
    <property type="entry name" value="NmrA-like"/>
</dbReference>
<dbReference type="GeneID" id="36562353"/>
<dbReference type="STRING" id="1392250.A0A2I2GE14"/>
<dbReference type="InterPro" id="IPR036291">
    <property type="entry name" value="NAD(P)-bd_dom_sf"/>
</dbReference>
<keyword evidence="1" id="KW-0521">NADP</keyword>
<keyword evidence="5" id="KW-1185">Reference proteome</keyword>
<gene>
    <name evidence="4" type="ORF">P170DRAFT_509178</name>
</gene>
<dbReference type="InterPro" id="IPR045312">
    <property type="entry name" value="PCBER-like"/>
</dbReference>
<dbReference type="AlphaFoldDB" id="A0A2I2GE14"/>
<organism evidence="4 5">
    <name type="scientific">Aspergillus steynii IBT 23096</name>
    <dbReference type="NCBI Taxonomy" id="1392250"/>
    <lineage>
        <taxon>Eukaryota</taxon>
        <taxon>Fungi</taxon>
        <taxon>Dikarya</taxon>
        <taxon>Ascomycota</taxon>
        <taxon>Pezizomycotina</taxon>
        <taxon>Eurotiomycetes</taxon>
        <taxon>Eurotiomycetidae</taxon>
        <taxon>Eurotiales</taxon>
        <taxon>Aspergillaceae</taxon>
        <taxon>Aspergillus</taxon>
        <taxon>Aspergillus subgen. Circumdati</taxon>
    </lineage>
</organism>
<sequence>MTTAIKNVAIIGASGLLGSRISTALMSTGHHVAAIQRPSSEKQVPAGVQVIKADLNDEAALKQAFTGIDAVISAVGLPSFETEKVWIDAAFSAGVKRIIPSEFTTNMESPITIQLPVATEKVKVRQYLQSRITSPSAPTTWTSLNNGPFFDLTIKFGALGPNPLTQQAVFHNGGNNPIGPSTLSDIATAVARILDPAHLAETANQPVHIYSVAITERKLTALVSKITGVDFGSVEDGRIPDLNVSKLLEESNAQLAKGDFSVMMNYYYAMMYEEGYGGKDFEKLSWNERLGIRVMNDEELEEAVRGLIAN</sequence>
<dbReference type="PANTHER" id="PTHR47706:SF1">
    <property type="entry name" value="CIPA-LIKE, PUTATIVE (AFU_ORTHOLOGUE AFUA_1G12460)-RELATED"/>
    <property type="match status" value="1"/>
</dbReference>
<evidence type="ECO:0000313" key="4">
    <source>
        <dbReference type="EMBL" id="PLB51146.1"/>
    </source>
</evidence>
<reference evidence="4 5" key="1">
    <citation type="submission" date="2016-12" db="EMBL/GenBank/DDBJ databases">
        <title>The genomes of Aspergillus section Nigri reveals drivers in fungal speciation.</title>
        <authorList>
            <consortium name="DOE Joint Genome Institute"/>
            <person name="Vesth T.C."/>
            <person name="Nybo J."/>
            <person name="Theobald S."/>
            <person name="Brandl J."/>
            <person name="Frisvad J.C."/>
            <person name="Nielsen K.F."/>
            <person name="Lyhne E.K."/>
            <person name="Kogle M.E."/>
            <person name="Kuo A."/>
            <person name="Riley R."/>
            <person name="Clum A."/>
            <person name="Nolan M."/>
            <person name="Lipzen A."/>
            <person name="Salamov A."/>
            <person name="Henrissat B."/>
            <person name="Wiebenga A."/>
            <person name="De Vries R.P."/>
            <person name="Grigoriev I.V."/>
            <person name="Mortensen U.H."/>
            <person name="Andersen M.R."/>
            <person name="Baker S.E."/>
        </authorList>
    </citation>
    <scope>NUCLEOTIDE SEQUENCE [LARGE SCALE GENOMIC DNA]</scope>
    <source>
        <strain evidence="4 5">IBT 23096</strain>
    </source>
</reference>
<name>A0A2I2GE14_9EURO</name>
<dbReference type="OrthoDB" id="9974981at2759"/>
<dbReference type="CDD" id="cd05259">
    <property type="entry name" value="PCBER_SDR_a"/>
    <property type="match status" value="1"/>
</dbReference>
<accession>A0A2I2GE14</accession>
<comment type="caution">
    <text evidence="4">The sequence shown here is derived from an EMBL/GenBank/DDBJ whole genome shotgun (WGS) entry which is preliminary data.</text>
</comment>
<evidence type="ECO:0000259" key="3">
    <source>
        <dbReference type="Pfam" id="PF05368"/>
    </source>
</evidence>
<dbReference type="SUPFAM" id="SSF51735">
    <property type="entry name" value="NAD(P)-binding Rossmann-fold domains"/>
    <property type="match status" value="1"/>
</dbReference>
<evidence type="ECO:0000256" key="2">
    <source>
        <dbReference type="ARBA" id="ARBA00023002"/>
    </source>
</evidence>
<dbReference type="GO" id="GO:0016491">
    <property type="term" value="F:oxidoreductase activity"/>
    <property type="evidence" value="ECO:0007669"/>
    <property type="project" value="UniProtKB-KW"/>
</dbReference>
<dbReference type="Pfam" id="PF05368">
    <property type="entry name" value="NmrA"/>
    <property type="match status" value="1"/>
</dbReference>